<keyword evidence="11 15" id="KW-1133">Transmembrane helix</keyword>
<dbReference type="InterPro" id="IPR056521">
    <property type="entry name" value="MARCHF6-like_C"/>
</dbReference>
<feature type="transmembrane region" description="Helical" evidence="15">
    <location>
        <begin position="1681"/>
        <end position="1699"/>
    </location>
</feature>
<dbReference type="SUPFAM" id="SSF57850">
    <property type="entry name" value="RING/U-box"/>
    <property type="match status" value="1"/>
</dbReference>
<keyword evidence="9" id="KW-0833">Ubl conjugation pathway</keyword>
<comment type="pathway">
    <text evidence="3">Protein modification; protein ubiquitination.</text>
</comment>
<reference evidence="18" key="1">
    <citation type="submission" date="2019-07" db="EMBL/GenBank/DDBJ databases">
        <title>Hyphodiscus hymeniophilus genome sequencing and assembly.</title>
        <authorList>
            <person name="Kramer G."/>
            <person name="Nodwell J."/>
        </authorList>
    </citation>
    <scope>NUCLEOTIDE SEQUENCE</scope>
    <source>
        <strain evidence="18">ATCC 34498</strain>
    </source>
</reference>
<dbReference type="EMBL" id="VNKQ01000012">
    <property type="protein sequence ID" value="KAG0647587.1"/>
    <property type="molecule type" value="Genomic_DNA"/>
</dbReference>
<dbReference type="GO" id="GO:0005789">
    <property type="term" value="C:endoplasmic reticulum membrane"/>
    <property type="evidence" value="ECO:0007669"/>
    <property type="project" value="TreeGrafter"/>
</dbReference>
<dbReference type="Pfam" id="PF12906">
    <property type="entry name" value="RINGv"/>
    <property type="match status" value="1"/>
</dbReference>
<comment type="catalytic activity">
    <reaction evidence="1">
        <text>S-ubiquitinyl-[E2 ubiquitin-conjugating enzyme]-L-cysteine + [acceptor protein]-L-lysine = [E2 ubiquitin-conjugating enzyme]-L-cysteine + N(6)-ubiquitinyl-[acceptor protein]-L-lysine.</text>
        <dbReference type="EC" id="2.3.2.27"/>
    </reaction>
</comment>
<dbReference type="Proteomes" id="UP000785200">
    <property type="component" value="Unassembled WGS sequence"/>
</dbReference>
<dbReference type="InterPro" id="IPR013083">
    <property type="entry name" value="Znf_RING/FYVE/PHD"/>
</dbReference>
<dbReference type="CDD" id="cd16702">
    <property type="entry name" value="RING_CH-C4HC3_MARCH6"/>
    <property type="match status" value="1"/>
</dbReference>
<keyword evidence="8 13" id="KW-0863">Zinc-finger</keyword>
<feature type="transmembrane region" description="Helical" evidence="15">
    <location>
        <begin position="1259"/>
        <end position="1277"/>
    </location>
</feature>
<protein>
    <recommendedName>
        <fullName evidence="4">RING-type E3 ubiquitin transferase</fullName>
        <ecNumber evidence="4">2.3.2.27</ecNumber>
    </recommendedName>
</protein>
<dbReference type="EC" id="2.3.2.27" evidence="4"/>
<feature type="region of interest" description="Disordered" evidence="14">
    <location>
        <begin position="1"/>
        <end position="23"/>
    </location>
</feature>
<feature type="compositionally biased region" description="Polar residues" evidence="14">
    <location>
        <begin position="467"/>
        <end position="476"/>
    </location>
</feature>
<feature type="transmembrane region" description="Helical" evidence="15">
    <location>
        <begin position="1768"/>
        <end position="1788"/>
    </location>
</feature>
<evidence type="ECO:0000256" key="2">
    <source>
        <dbReference type="ARBA" id="ARBA00004141"/>
    </source>
</evidence>
<feature type="compositionally biased region" description="Polar residues" evidence="14">
    <location>
        <begin position="711"/>
        <end position="723"/>
    </location>
</feature>
<evidence type="ECO:0000256" key="13">
    <source>
        <dbReference type="PROSITE-ProRule" id="PRU00175"/>
    </source>
</evidence>
<dbReference type="PANTHER" id="PTHR13145:SF0">
    <property type="entry name" value="E3 UBIQUITIN-PROTEIN LIGASE MARCHF6"/>
    <property type="match status" value="1"/>
</dbReference>
<evidence type="ECO:0000256" key="12">
    <source>
        <dbReference type="ARBA" id="ARBA00023136"/>
    </source>
</evidence>
<evidence type="ECO:0000256" key="14">
    <source>
        <dbReference type="SAM" id="MobiDB-lite"/>
    </source>
</evidence>
<organism evidence="18 19">
    <name type="scientific">Hyphodiscus hymeniophilus</name>
    <dbReference type="NCBI Taxonomy" id="353542"/>
    <lineage>
        <taxon>Eukaryota</taxon>
        <taxon>Fungi</taxon>
        <taxon>Dikarya</taxon>
        <taxon>Ascomycota</taxon>
        <taxon>Pezizomycotina</taxon>
        <taxon>Leotiomycetes</taxon>
        <taxon>Helotiales</taxon>
        <taxon>Hyphodiscaceae</taxon>
        <taxon>Hyphodiscus</taxon>
    </lineage>
</organism>
<comment type="subcellular location">
    <subcellularLocation>
        <location evidence="2">Membrane</location>
        <topology evidence="2">Multi-pass membrane protein</topology>
    </subcellularLocation>
</comment>
<evidence type="ECO:0000256" key="9">
    <source>
        <dbReference type="ARBA" id="ARBA00022786"/>
    </source>
</evidence>
<evidence type="ECO:0000313" key="18">
    <source>
        <dbReference type="EMBL" id="KAG0647587.1"/>
    </source>
</evidence>
<evidence type="ECO:0000256" key="3">
    <source>
        <dbReference type="ARBA" id="ARBA00004906"/>
    </source>
</evidence>
<dbReference type="FunFam" id="3.30.40.10:FF:000287">
    <property type="entry name" value="RING finger membrane protein"/>
    <property type="match status" value="1"/>
</dbReference>
<evidence type="ECO:0000256" key="1">
    <source>
        <dbReference type="ARBA" id="ARBA00000900"/>
    </source>
</evidence>
<feature type="compositionally biased region" description="Basic and acidic residues" evidence="14">
    <location>
        <begin position="450"/>
        <end position="461"/>
    </location>
</feature>
<evidence type="ECO:0000259" key="17">
    <source>
        <dbReference type="PROSITE" id="PS51292"/>
    </source>
</evidence>
<dbReference type="GO" id="GO:0036503">
    <property type="term" value="P:ERAD pathway"/>
    <property type="evidence" value="ECO:0007669"/>
    <property type="project" value="TreeGrafter"/>
</dbReference>
<feature type="transmembrane region" description="Helical" evidence="15">
    <location>
        <begin position="1637"/>
        <end position="1661"/>
    </location>
</feature>
<dbReference type="PROSITE" id="PS51292">
    <property type="entry name" value="ZF_RING_CH"/>
    <property type="match status" value="1"/>
</dbReference>
<feature type="transmembrane region" description="Helical" evidence="15">
    <location>
        <begin position="1720"/>
        <end position="1744"/>
    </location>
</feature>
<dbReference type="Pfam" id="PF23113">
    <property type="entry name" value="MARCHF6_C"/>
    <property type="match status" value="1"/>
</dbReference>
<feature type="region of interest" description="Disordered" evidence="14">
    <location>
        <begin position="802"/>
        <end position="829"/>
    </location>
</feature>
<gene>
    <name evidence="18" type="ORF">D0Z07_6631</name>
</gene>
<dbReference type="InterPro" id="IPR011016">
    <property type="entry name" value="Znf_RING-CH"/>
</dbReference>
<feature type="transmembrane region" description="Helical" evidence="15">
    <location>
        <begin position="1581"/>
        <end position="1599"/>
    </location>
</feature>
<evidence type="ECO:0000256" key="7">
    <source>
        <dbReference type="ARBA" id="ARBA00022723"/>
    </source>
</evidence>
<sequence>MAEFADTRTNSEEPPPDLMNDPQYAIKTTEGEDGAADVDTCRICRGERSDTEPLFHPCKCSGSIKHVHQDCLMEWLSHSQKKHCELCKTPFRFTKLYSPNMPQSLPPGVFFHHFLLHSARNIGTWLRFCLVSTVWLGCLPFVIRQVWRILFWFSDGGWPSEYLGTNTLGNMTAQTMEVVRQFELAIMAGNGTSPVSPLSAAQTTSASIGGIVDAIVGVLKPFSNTTNVGISDPLVSGFLKTLYSVFMITGVAIPDEPFTSTSDPRLRSFLGMSPAIRSSSLLSDVSFLKTLTRNDLINRAIIAIAEGYIITISVVVVFILVFLIREWVVQQQPGINMGAGFNADFPGDRARDEDNAEDRRNVLLQPGGLAIENELEPRDIADRPIAQHRRRNSELDLAHHPERLGDVRERRGALNIGEFPMPPERAERLAHFRERAAALNIGGLPMPPESTERPVHERPTPVRDSLSPATEIQRQLTEAPPPRSTEEFMAIWRRANGTPEDVLRIIEEENKSEEMRYWVNAMEHLKDRSSGGVSLDALSSRGTNGSDHSDSPDAPATGPEVQRGSDGGSGASDSWIDVAEPLSYAKESLEVFDPADKDNAFVPSAMGNGKGKAKDDWKEPLFDPATQLLPGMTIAKFNSEPVHSDEPLPLSFASTANLRPRATSDGPHPKDSISPLANNSWSFSILDKENVKKTSSQAGPSTWEFDPKLQVNPTDNQSPESSAWKTAQDLRVQQAITKAREAVKAQKSLLEASGPGLNGLIDTPPVQAHSFDEGLNEPVEVVGQDGITRTYQNVDEMFAANPVSDSEPEEDDSAYNDPEPNPFAPDTALPLPREPIVQRPPEPQGILGNVAEFLWGGNGEVQQEDQGANDEHVVHDIAAEAPFVPVAHHDVFDQGDELPEQDLDVVQAAIAAGLDPNDPDAIDDAEDFEGIMELIGMRGPIFSLVQNAVFCAFLLALTVVFGVWIPYNIGRVFLLLAANPGPTFKLPLRLVFWCAAFMQDSVASLIGAISYCSIMAVSVPIRFFFSPTTGTDLAAAALRLSYDALNRIFDGTVTSIVNFSEAEMFMFSAASHEALLTLKCLAIDTVHHNGRNLMHLFTGDYEITPSGIVKTTLGFLMGASKQIQALPAFFAKPDTWVISLEVAKRSTPLDLELSVWDSADRVWATLSGYTTLCVLGALYVKKGTPFSNGPVGREWEATAIDLLHQAGGVMKVILIISIEMLVFPLYCGLLLDAALLPLFEGATIMSRVLFTYNSPCTSIFVHWFVGTCYMFHFALFVSMCRKIMRKGVLCKFITSSTFYRPLILVDFIRDPDDPTFHPVRDVLERNVATQLRKILFSALVYGALVVICLGGVVWGLSFAFNGVLPIHWSSNEPVLEFPIDLLFYNFLMPLAVKFFKPSDGLHSMYSWWFRQCARMLRLTWFMFDERQRDEEGYNVRRTWGEVLRRVKGDPVNAIKAENPRQPFAENPELAAYFRQNGRYVRVPASDQVRIPKGSRIFLQVDELNNRLDGEEDRSDGVHGRDSELYKQVYIPPHFRLRICAFIVSIWVFAALTGVCITIVPLVFGRTVFAKLIPNHVRKNDVYAFSIGIYIVGSALYAILHVRPFMDYVLTFFSLSAETPRNILKRAATCIAVAARIVWTYGAFIFLLPTLFAFLVEFYAIVPLHTYFFPDEPHTIHFVQSWTLGLLYVKLTTRFILLYPESRPAISLRAITRNGYLNPDAWLATRSFILPSSLALGSAIAWPWLLARLALMTIYNQATEEQAVLVYRYSYPSVLAAVLCSLVIAWLVNCIKGWRMRIRDEVYLIGERLHNFGERKGGTGVNVVGVRRIET</sequence>
<keyword evidence="5 18" id="KW-0808">Transferase</keyword>
<feature type="transmembrane region" description="Helical" evidence="15">
    <location>
        <begin position="1212"/>
        <end position="1239"/>
    </location>
</feature>
<evidence type="ECO:0000256" key="4">
    <source>
        <dbReference type="ARBA" id="ARBA00012483"/>
    </source>
</evidence>
<dbReference type="Gene3D" id="3.30.40.10">
    <property type="entry name" value="Zinc/RING finger domain, C3HC4 (zinc finger)"/>
    <property type="match status" value="1"/>
</dbReference>
<evidence type="ECO:0000256" key="6">
    <source>
        <dbReference type="ARBA" id="ARBA00022692"/>
    </source>
</evidence>
<comment type="caution">
    <text evidence="18">The sequence shown here is derived from an EMBL/GenBank/DDBJ whole genome shotgun (WGS) entry which is preliminary data.</text>
</comment>
<evidence type="ECO:0000256" key="10">
    <source>
        <dbReference type="ARBA" id="ARBA00022833"/>
    </source>
</evidence>
<feature type="domain" description="RING-CH-type" evidence="17">
    <location>
        <begin position="33"/>
        <end position="94"/>
    </location>
</feature>
<feature type="region of interest" description="Disordered" evidence="14">
    <location>
        <begin position="658"/>
        <end position="677"/>
    </location>
</feature>
<feature type="transmembrane region" description="Helical" evidence="15">
    <location>
        <begin position="1377"/>
        <end position="1395"/>
    </location>
</feature>
<keyword evidence="19" id="KW-1185">Reference proteome</keyword>
<dbReference type="OrthoDB" id="1108038at2759"/>
<evidence type="ECO:0000313" key="19">
    <source>
        <dbReference type="Proteomes" id="UP000785200"/>
    </source>
</evidence>
<feature type="transmembrane region" description="Helical" evidence="15">
    <location>
        <begin position="1538"/>
        <end position="1561"/>
    </location>
</feature>
<dbReference type="Pfam" id="PF25417">
    <property type="entry name" value="DUF7889"/>
    <property type="match status" value="1"/>
</dbReference>
<dbReference type="GO" id="GO:0008270">
    <property type="term" value="F:zinc ion binding"/>
    <property type="evidence" value="ECO:0007669"/>
    <property type="project" value="UniProtKB-KW"/>
</dbReference>
<feature type="transmembrane region" description="Helical" evidence="15">
    <location>
        <begin position="1334"/>
        <end position="1357"/>
    </location>
</feature>
<feature type="region of interest" description="Disordered" evidence="14">
    <location>
        <begin position="441"/>
        <end position="485"/>
    </location>
</feature>
<evidence type="ECO:0000259" key="16">
    <source>
        <dbReference type="PROSITE" id="PS50089"/>
    </source>
</evidence>
<feature type="region of interest" description="Disordered" evidence="14">
    <location>
        <begin position="528"/>
        <end position="575"/>
    </location>
</feature>
<feature type="compositionally biased region" description="Basic and acidic residues" evidence="14">
    <location>
        <begin position="1"/>
        <end position="11"/>
    </location>
</feature>
<proteinExistence type="predicted"/>
<dbReference type="SMART" id="SM00744">
    <property type="entry name" value="RINGv"/>
    <property type="match status" value="1"/>
</dbReference>
<name>A0A9P6VGY4_9HELO</name>
<dbReference type="GO" id="GO:0061630">
    <property type="term" value="F:ubiquitin protein ligase activity"/>
    <property type="evidence" value="ECO:0007669"/>
    <property type="project" value="UniProtKB-EC"/>
</dbReference>
<feature type="transmembrane region" description="Helical" evidence="15">
    <location>
        <begin position="941"/>
        <end position="965"/>
    </location>
</feature>
<keyword evidence="7" id="KW-0479">Metal-binding</keyword>
<keyword evidence="6 15" id="KW-0812">Transmembrane</keyword>
<dbReference type="PROSITE" id="PS50089">
    <property type="entry name" value="ZF_RING_2"/>
    <property type="match status" value="1"/>
</dbReference>
<dbReference type="InterPro" id="IPR057211">
    <property type="entry name" value="DUF7889"/>
</dbReference>
<feature type="region of interest" description="Disordered" evidence="14">
    <location>
        <begin position="692"/>
        <end position="723"/>
    </location>
</feature>
<evidence type="ECO:0000256" key="8">
    <source>
        <dbReference type="ARBA" id="ARBA00022771"/>
    </source>
</evidence>
<evidence type="ECO:0000256" key="11">
    <source>
        <dbReference type="ARBA" id="ARBA00022989"/>
    </source>
</evidence>
<feature type="transmembrane region" description="Helical" evidence="15">
    <location>
        <begin position="300"/>
        <end position="324"/>
    </location>
</feature>
<keyword evidence="12 15" id="KW-0472">Membrane</keyword>
<dbReference type="InterPro" id="IPR001841">
    <property type="entry name" value="Znf_RING"/>
</dbReference>
<feature type="domain" description="RING-type" evidence="16">
    <location>
        <begin position="41"/>
        <end position="88"/>
    </location>
</feature>
<dbReference type="PANTHER" id="PTHR13145">
    <property type="entry name" value="SSM4 PROTEIN"/>
    <property type="match status" value="1"/>
</dbReference>
<accession>A0A9P6VGY4</accession>
<keyword evidence="10" id="KW-0862">Zinc</keyword>
<evidence type="ECO:0000256" key="15">
    <source>
        <dbReference type="SAM" id="Phobius"/>
    </source>
</evidence>
<feature type="transmembrane region" description="Helical" evidence="15">
    <location>
        <begin position="990"/>
        <end position="1014"/>
    </location>
</feature>
<evidence type="ECO:0000256" key="5">
    <source>
        <dbReference type="ARBA" id="ARBA00022679"/>
    </source>
</evidence>